<dbReference type="PROSITE" id="PS51257">
    <property type="entry name" value="PROKAR_LIPOPROTEIN"/>
    <property type="match status" value="1"/>
</dbReference>
<protein>
    <recommendedName>
        <fullName evidence="5">Lipoprotein</fullName>
    </recommendedName>
</protein>
<keyword evidence="2" id="KW-0732">Signal</keyword>
<evidence type="ECO:0000313" key="4">
    <source>
        <dbReference type="Proteomes" id="UP001228905"/>
    </source>
</evidence>
<name>A0ABU0IQS2_9CAUL</name>
<comment type="caution">
    <text evidence="3">The sequence shown here is derived from an EMBL/GenBank/DDBJ whole genome shotgun (WGS) entry which is preliminary data.</text>
</comment>
<evidence type="ECO:0000313" key="3">
    <source>
        <dbReference type="EMBL" id="MDQ0464362.1"/>
    </source>
</evidence>
<accession>A0ABU0IQS2</accession>
<feature type="region of interest" description="Disordered" evidence="1">
    <location>
        <begin position="29"/>
        <end position="48"/>
    </location>
</feature>
<evidence type="ECO:0008006" key="5">
    <source>
        <dbReference type="Google" id="ProtNLM"/>
    </source>
</evidence>
<proteinExistence type="predicted"/>
<feature type="signal peptide" evidence="2">
    <location>
        <begin position="1"/>
        <end position="28"/>
    </location>
</feature>
<reference evidence="3 4" key="1">
    <citation type="submission" date="2023-07" db="EMBL/GenBank/DDBJ databases">
        <title>Genomic Encyclopedia of Type Strains, Phase IV (KMG-IV): sequencing the most valuable type-strain genomes for metagenomic binning, comparative biology and taxonomic classification.</title>
        <authorList>
            <person name="Goeker M."/>
        </authorList>
    </citation>
    <scope>NUCLEOTIDE SEQUENCE [LARGE SCALE GENOMIC DNA]</scope>
    <source>
        <strain evidence="3 4">DSM 18695</strain>
    </source>
</reference>
<feature type="compositionally biased region" description="Low complexity" evidence="1">
    <location>
        <begin position="29"/>
        <end position="46"/>
    </location>
</feature>
<dbReference type="RefSeq" id="WP_307348974.1">
    <property type="nucleotide sequence ID" value="NZ_JAUSVS010000003.1"/>
</dbReference>
<dbReference type="EMBL" id="JAUSVS010000003">
    <property type="protein sequence ID" value="MDQ0464362.1"/>
    <property type="molecule type" value="Genomic_DNA"/>
</dbReference>
<evidence type="ECO:0000256" key="2">
    <source>
        <dbReference type="SAM" id="SignalP"/>
    </source>
</evidence>
<feature type="chain" id="PRO_5045804601" description="Lipoprotein" evidence="2">
    <location>
        <begin position="29"/>
        <end position="162"/>
    </location>
</feature>
<keyword evidence="4" id="KW-1185">Reference proteome</keyword>
<evidence type="ECO:0000256" key="1">
    <source>
        <dbReference type="SAM" id="MobiDB-lite"/>
    </source>
</evidence>
<organism evidence="3 4">
    <name type="scientific">Caulobacter ginsengisoli</name>
    <dbReference type="NCBI Taxonomy" id="400775"/>
    <lineage>
        <taxon>Bacteria</taxon>
        <taxon>Pseudomonadati</taxon>
        <taxon>Pseudomonadota</taxon>
        <taxon>Alphaproteobacteria</taxon>
        <taxon>Caulobacterales</taxon>
        <taxon>Caulobacteraceae</taxon>
        <taxon>Caulobacter</taxon>
    </lineage>
</organism>
<sequence>MSLRSVLAATPACLLLAACATGGAPSFADAGRAADAAPPPEETAALPPGPILAASGNAILPIYDLSGGLITPSISIGPVSGLQARATAGVPSLLPGGAAILGPASATLQTGASPSVLVKVDLGGSALVSPRPVTVTSGPLLGLGGANGPLAPVLGPLLPGRH</sequence>
<dbReference type="Proteomes" id="UP001228905">
    <property type="component" value="Unassembled WGS sequence"/>
</dbReference>
<gene>
    <name evidence="3" type="ORF">QO010_002143</name>
</gene>